<dbReference type="Proteomes" id="UP000009287">
    <property type="component" value="Chromosome"/>
</dbReference>
<dbReference type="SMR" id="G4NNC6"/>
<feature type="disulfide bond" evidence="10">
    <location>
        <begin position="158"/>
        <end position="219"/>
    </location>
</feature>
<evidence type="ECO:0000256" key="4">
    <source>
        <dbReference type="ARBA" id="ARBA00023157"/>
    </source>
</evidence>
<keyword evidence="6" id="KW-1133">Transmembrane helix</keyword>
<evidence type="ECO:0000256" key="5">
    <source>
        <dbReference type="ARBA" id="ARBA00023284"/>
    </source>
</evidence>
<protein>
    <submittedName>
        <fullName evidence="8">DsbA</fullName>
    </submittedName>
</protein>
<dbReference type="SUPFAM" id="SSF52833">
    <property type="entry name" value="Thioredoxin-like"/>
    <property type="match status" value="1"/>
</dbReference>
<dbReference type="PDBsum" id="5KBC"/>
<reference evidence="10" key="2">
    <citation type="journal article" date="2016" name="PLoS ONE">
        <title>Structural and Biochemical Characterization of Chlamydia trachomatis DsbA Reveals a Cysteine-Rich and Weakly Oxidising Oxidoreductase.</title>
        <authorList>
            <person name="Christensen S."/>
            <person name="Groftehauge M.K."/>
            <person name="Byriel K."/>
            <person name="Huston W.M."/>
            <person name="Furlong E."/>
            <person name="Heras B."/>
            <person name="Martin J.L."/>
            <person name="McMahon R.M."/>
        </authorList>
    </citation>
    <scope>X-RAY CRYSTALLOGRAPHY (2.71 ANGSTROMS) OF 78-277</scope>
    <scope>DISULFIDE BONDS</scope>
</reference>
<dbReference type="InterPro" id="IPR036249">
    <property type="entry name" value="Thioredoxin-like_sf"/>
</dbReference>
<evidence type="ECO:0000256" key="3">
    <source>
        <dbReference type="ARBA" id="ARBA00023002"/>
    </source>
</evidence>
<proteinExistence type="evidence at protein level"/>
<evidence type="ECO:0000259" key="7">
    <source>
        <dbReference type="Pfam" id="PF13462"/>
    </source>
</evidence>
<dbReference type="PATRIC" id="fig|580047.4.peg.200"/>
<feature type="disulfide bond" evidence="10">
    <location>
        <begin position="112"/>
        <end position="115"/>
    </location>
</feature>
<dbReference type="Gene3D" id="3.40.30.10">
    <property type="entry name" value="Glutaredoxin"/>
    <property type="match status" value="1"/>
</dbReference>
<keyword evidence="3" id="KW-0560">Oxidoreductase</keyword>
<feature type="domain" description="Thioredoxin-like fold" evidence="7">
    <location>
        <begin position="93"/>
        <end position="268"/>
    </location>
</feature>
<keyword evidence="4" id="KW-1015">Disulfide bond</keyword>
<dbReference type="PANTHER" id="PTHR13887:SF14">
    <property type="entry name" value="DISULFIDE BOND FORMATION PROTEIN D"/>
    <property type="match status" value="1"/>
</dbReference>
<evidence type="ECO:0007829" key="10">
    <source>
        <dbReference type="PDB" id="5KBC"/>
    </source>
</evidence>
<sequence length="282" mass="32171">MSFLTHKKSERKEKGFFNKEASFISARKRFRFFYFCLISILNGRMDTRTPLRKKILIISTALGFVLCVGLMIHTKRSIMPPKTHIPTTAKYFPTIGDPYAPINITVFEEPSCSACEEFSSEVFPLIKKHFVDTGEASLTLVPVCFIRGSMPAAQALLCVYHHDPKRPDPEAYMEYFHRILTYKKTKGSHWATPEVLAKLAEKIPTHSGREINPKGLIQCINSQRFTEQLKKNNIYGSQIMGGQLATPTAVVGDYLIEDPTFDEIERVITQLRHLQAIEEEVR</sequence>
<name>G4NNC6_CHLT4</name>
<keyword evidence="5" id="KW-0676">Redox-active center</keyword>
<evidence type="ECO:0000256" key="1">
    <source>
        <dbReference type="ARBA" id="ARBA00005791"/>
    </source>
</evidence>
<keyword evidence="10" id="KW-0002">3D-structure</keyword>
<reference evidence="8 9" key="1">
    <citation type="journal article" date="2011" name="J. Exp. Med.">
        <title>A live-attenuated chlamydial vaccine protects against trachoma in nonhuman primates.</title>
        <authorList>
            <person name="Kari L."/>
            <person name="Whitmire W.M."/>
            <person name="Olivares-Zavaleta N."/>
            <person name="Goheen M.M."/>
            <person name="Taylor L.D."/>
            <person name="Carlson J.H."/>
            <person name="Sturdevant G.L."/>
            <person name="Lu C."/>
            <person name="Bakios L.E."/>
            <person name="Randall L.B."/>
            <person name="Parnell M.J."/>
            <person name="Zhong G."/>
            <person name="Caldwell H.D."/>
        </authorList>
    </citation>
    <scope>NUCLEOTIDE SEQUENCE [LARGE SCALE GENOMIC DNA]</scope>
    <source>
        <strain evidence="8 9">A2497</strain>
    </source>
</reference>
<keyword evidence="2" id="KW-0732">Signal</keyword>
<dbReference type="Pfam" id="PF13462">
    <property type="entry name" value="Thioredoxin_4"/>
    <property type="match status" value="1"/>
</dbReference>
<evidence type="ECO:0000313" key="9">
    <source>
        <dbReference type="Proteomes" id="UP000009287"/>
    </source>
</evidence>
<dbReference type="KEGG" id="cra:CTO_0193"/>
<evidence type="ECO:0000256" key="2">
    <source>
        <dbReference type="ARBA" id="ARBA00022729"/>
    </source>
</evidence>
<dbReference type="InterPro" id="IPR012336">
    <property type="entry name" value="Thioredoxin-like_fold"/>
</dbReference>
<comment type="similarity">
    <text evidence="1">Belongs to the thioredoxin family. DsbA subfamily.</text>
</comment>
<keyword evidence="6" id="KW-0812">Transmembrane</keyword>
<keyword evidence="6" id="KW-0472">Membrane</keyword>
<organism evidence="8 9">
    <name type="scientific">Chlamydia trachomatis serovar A (strain A2497)</name>
    <dbReference type="NCBI Taxonomy" id="580047"/>
    <lineage>
        <taxon>Bacteria</taxon>
        <taxon>Pseudomonadati</taxon>
        <taxon>Chlamydiota</taxon>
        <taxon>Chlamydiia</taxon>
        <taxon>Chlamydiales</taxon>
        <taxon>Chlamydiaceae</taxon>
        <taxon>Chlamydia/Chlamydophila group</taxon>
        <taxon>Chlamydia</taxon>
    </lineage>
</organism>
<gene>
    <name evidence="8" type="ordered locus">CTO_0193</name>
</gene>
<dbReference type="PDB" id="5KBC">
    <property type="method" value="X-ray"/>
    <property type="resolution" value="2.71 A"/>
    <property type="chains" value="A/B=78-277"/>
</dbReference>
<dbReference type="PANTHER" id="PTHR13887">
    <property type="entry name" value="GLUTATHIONE S-TRANSFERASE KAPPA"/>
    <property type="match status" value="1"/>
</dbReference>
<accession>G4NNC6</accession>
<dbReference type="EMBL" id="CP002401">
    <property type="protein sequence ID" value="AEP35004.1"/>
    <property type="molecule type" value="Genomic_DNA"/>
</dbReference>
<evidence type="ECO:0000313" key="8">
    <source>
        <dbReference type="EMBL" id="AEP35004.1"/>
    </source>
</evidence>
<dbReference type="GO" id="GO:0016491">
    <property type="term" value="F:oxidoreductase activity"/>
    <property type="evidence" value="ECO:0007669"/>
    <property type="project" value="UniProtKB-KW"/>
</dbReference>
<feature type="transmembrane region" description="Helical" evidence="6">
    <location>
        <begin position="55"/>
        <end position="73"/>
    </location>
</feature>
<dbReference type="AlphaFoldDB" id="G4NNC6"/>
<evidence type="ECO:0000256" key="6">
    <source>
        <dbReference type="SAM" id="Phobius"/>
    </source>
</evidence>